<proteinExistence type="predicted"/>
<gene>
    <name evidence="1" type="ORF">HMH01_03175</name>
</gene>
<evidence type="ECO:0000313" key="1">
    <source>
        <dbReference type="EMBL" id="NNU79431.1"/>
    </source>
</evidence>
<comment type="caution">
    <text evidence="1">The sequence shown here is derived from an EMBL/GenBank/DDBJ whole genome shotgun (WGS) entry which is preliminary data.</text>
</comment>
<organism evidence="1 2">
    <name type="scientific">Halovulum dunhuangense</name>
    <dbReference type="NCBI Taxonomy" id="1505036"/>
    <lineage>
        <taxon>Bacteria</taxon>
        <taxon>Pseudomonadati</taxon>
        <taxon>Pseudomonadota</taxon>
        <taxon>Alphaproteobacteria</taxon>
        <taxon>Rhodobacterales</taxon>
        <taxon>Paracoccaceae</taxon>
        <taxon>Halovulum</taxon>
    </lineage>
</organism>
<dbReference type="EMBL" id="JABFBC010000001">
    <property type="protein sequence ID" value="NNU79431.1"/>
    <property type="molecule type" value="Genomic_DNA"/>
</dbReference>
<evidence type="ECO:0000313" key="2">
    <source>
        <dbReference type="Proteomes" id="UP000572377"/>
    </source>
</evidence>
<accession>A0A849KUX4</accession>
<reference evidence="1 2" key="1">
    <citation type="submission" date="2020-05" db="EMBL/GenBank/DDBJ databases">
        <title>Gimesia benthica sp. nov., a novel planctomycete isolated from a deep-sea water sample of the Northwest Indian Ocean.</title>
        <authorList>
            <person name="Wang J."/>
            <person name="Ruan C."/>
            <person name="Song L."/>
            <person name="Zhu Y."/>
            <person name="Li A."/>
            <person name="Zheng X."/>
            <person name="Wang L."/>
            <person name="Lu Z."/>
            <person name="Huang Y."/>
            <person name="Du W."/>
            <person name="Zhou Y."/>
            <person name="Huang L."/>
            <person name="Dai X."/>
        </authorList>
    </citation>
    <scope>NUCLEOTIDE SEQUENCE [LARGE SCALE GENOMIC DNA]</scope>
    <source>
        <strain evidence="1 2">YYQ-30</strain>
    </source>
</reference>
<keyword evidence="2" id="KW-1185">Reference proteome</keyword>
<name>A0A849KUX4_9RHOB</name>
<dbReference type="RefSeq" id="WP_171322421.1">
    <property type="nucleotide sequence ID" value="NZ_JABFBC010000001.1"/>
</dbReference>
<dbReference type="AlphaFoldDB" id="A0A849KUX4"/>
<sequence>MKPGARDVTHILGPLDAHLVAEILASGATVAELEEVAAYLAGADDVMGDLRRPLTGRAALVHDMLRRQDDDPDADR</sequence>
<protein>
    <submittedName>
        <fullName evidence="1">Uncharacterized protein</fullName>
    </submittedName>
</protein>
<dbReference type="Proteomes" id="UP000572377">
    <property type="component" value="Unassembled WGS sequence"/>
</dbReference>